<dbReference type="Proteomes" id="UP000028012">
    <property type="component" value="Unassembled WGS sequence"/>
</dbReference>
<dbReference type="HOGENOM" id="CLU_016508_2_2_6"/>
<keyword evidence="2 6" id="KW-0378">Hydrolase</keyword>
<dbReference type="Gene3D" id="2.60.120.200">
    <property type="match status" value="1"/>
</dbReference>
<feature type="active site" description="Proton donor" evidence="4">
    <location>
        <position position="190"/>
    </location>
</feature>
<evidence type="ECO:0000256" key="2">
    <source>
        <dbReference type="ARBA" id="ARBA00022801"/>
    </source>
</evidence>
<feature type="chain" id="PRO_5013266295" evidence="7">
    <location>
        <begin position="16"/>
        <end position="520"/>
    </location>
</feature>
<sequence length="520" mass="56884">MALLMALAAPANAQAQASADVAFDWFDYRGDDAVFATPLPAGHYRNPVLAGFYPDPSITRVGERYYLVNSTFTYFPAIPVFESTDLVHWTQIGNVVGRREQLDYDGLRMSRGMYAASIRHHDGRFYVVGTSVDSGGNFIASASHPAGPWSALTWLPSIDGIDPSLFFDTDGSAYLLNGGVDLASKPIWIEGPHLYQRNGWYYLSCAEGGTGPQHSQVVLRSRTVWGPYAPAPNNPMLTQRDLPAERAHPISKAGHVDLVDTPDGQWWAVFLASRPYAGDRYNTGRETFLLPVQWHDGWPSILPARQPIPYIAKAPAGMKKTPATQAPLSGNFVWHDDFDHATLQRQWLTVRVPKHDVADLRTRAGWLTLHANQQGLDGTGTPAFLARRQQHMRFTASTALEVPTQAGISAGLAAFQNSNAWYALGARRDGDAVQVFLEKRDGAATTTLAQTRIPATAQLRLQISGDGGAYSFAFDADGRGWQSLRRNDDAGFLSTAQAGGFVGSMIGPFAQSHLDRPQQD</sequence>
<dbReference type="AlphaFoldDB" id="A0A098PUV1"/>
<dbReference type="InterPro" id="IPR023296">
    <property type="entry name" value="Glyco_hydro_beta-prop_sf"/>
</dbReference>
<dbReference type="eggNOG" id="COG3507">
    <property type="taxonomic scope" value="Bacteria"/>
</dbReference>
<dbReference type="PANTHER" id="PTHR42812">
    <property type="entry name" value="BETA-XYLOSIDASE"/>
    <property type="match status" value="1"/>
</dbReference>
<feature type="active site" description="Proton acceptor" evidence="4">
    <location>
        <position position="55"/>
    </location>
</feature>
<feature type="domain" description="Beta-xylosidase C-terminal Concanavalin A-like" evidence="8">
    <location>
        <begin position="336"/>
        <end position="513"/>
    </location>
</feature>
<dbReference type="GO" id="GO:0004553">
    <property type="term" value="F:hydrolase activity, hydrolyzing O-glycosyl compounds"/>
    <property type="evidence" value="ECO:0007669"/>
    <property type="project" value="InterPro"/>
</dbReference>
<dbReference type="GeneID" id="58001208"/>
<dbReference type="Gene3D" id="2.115.10.20">
    <property type="entry name" value="Glycosyl hydrolase domain, family 43"/>
    <property type="match status" value="2"/>
</dbReference>
<dbReference type="EMBL" id="JPHD02000127">
    <property type="protein sequence ID" value="KGE50511.1"/>
    <property type="molecule type" value="Genomic_DNA"/>
</dbReference>
<keyword evidence="7" id="KW-0732">Signal</keyword>
<feature type="signal peptide" evidence="7">
    <location>
        <begin position="1"/>
        <end position="15"/>
    </location>
</feature>
<evidence type="ECO:0000256" key="3">
    <source>
        <dbReference type="ARBA" id="ARBA00023295"/>
    </source>
</evidence>
<dbReference type="Pfam" id="PF17851">
    <property type="entry name" value="GH43_C2"/>
    <property type="match status" value="1"/>
</dbReference>
<dbReference type="SUPFAM" id="SSF75005">
    <property type="entry name" value="Arabinanase/levansucrase/invertase"/>
    <property type="match status" value="1"/>
</dbReference>
<comment type="caution">
    <text evidence="9">The sequence shown here is derived from an EMBL/GenBank/DDBJ whole genome shotgun (WGS) entry which is preliminary data.</text>
</comment>
<keyword evidence="3 6" id="KW-0326">Glycosidase</keyword>
<organism evidence="9 10">
    <name type="scientific">Xanthomonas axonopodis pv. vasculorum</name>
    <dbReference type="NCBI Taxonomy" id="325777"/>
    <lineage>
        <taxon>Bacteria</taxon>
        <taxon>Pseudomonadati</taxon>
        <taxon>Pseudomonadota</taxon>
        <taxon>Gammaproteobacteria</taxon>
        <taxon>Lysobacterales</taxon>
        <taxon>Lysobacteraceae</taxon>
        <taxon>Xanthomonas</taxon>
    </lineage>
</organism>
<dbReference type="SUPFAM" id="SSF49899">
    <property type="entry name" value="Concanavalin A-like lectins/glucanases"/>
    <property type="match status" value="1"/>
</dbReference>
<evidence type="ECO:0000313" key="10">
    <source>
        <dbReference type="Proteomes" id="UP000028012"/>
    </source>
</evidence>
<dbReference type="GO" id="GO:0005975">
    <property type="term" value="P:carbohydrate metabolic process"/>
    <property type="evidence" value="ECO:0007669"/>
    <property type="project" value="InterPro"/>
</dbReference>
<evidence type="ECO:0000256" key="7">
    <source>
        <dbReference type="SAM" id="SignalP"/>
    </source>
</evidence>
<evidence type="ECO:0000256" key="1">
    <source>
        <dbReference type="ARBA" id="ARBA00009865"/>
    </source>
</evidence>
<reference evidence="9 10" key="1">
    <citation type="submission" date="2014-09" db="EMBL/GenBank/DDBJ databases">
        <title>A draft genome sequence for Xanthomonas axonopodis pv. vasculorum NCPPB 900.</title>
        <authorList>
            <person name="Harrison J."/>
            <person name="Studholme D.J."/>
        </authorList>
    </citation>
    <scope>NUCLEOTIDE SEQUENCE [LARGE SCALE GENOMIC DNA]</scope>
    <source>
        <strain evidence="9 10">NCPPB 900</strain>
    </source>
</reference>
<feature type="site" description="Important for catalytic activity, responsible for pKa modulation of the active site Glu and correct orientation of both the proton donor and substrate" evidence="5">
    <location>
        <position position="162"/>
    </location>
</feature>
<dbReference type="InterPro" id="IPR051795">
    <property type="entry name" value="Glycosyl_Hydrlase_43"/>
</dbReference>
<dbReference type="Pfam" id="PF04616">
    <property type="entry name" value="Glyco_hydro_43"/>
    <property type="match status" value="2"/>
</dbReference>
<dbReference type="RefSeq" id="WP_042825008.1">
    <property type="nucleotide sequence ID" value="NZ_CP053649.1"/>
</dbReference>
<dbReference type="InterPro" id="IPR006710">
    <property type="entry name" value="Glyco_hydro_43"/>
</dbReference>
<dbReference type="PANTHER" id="PTHR42812:SF12">
    <property type="entry name" value="BETA-XYLOSIDASE-RELATED"/>
    <property type="match status" value="1"/>
</dbReference>
<dbReference type="CDD" id="cd18617">
    <property type="entry name" value="GH43_XynB-like"/>
    <property type="match status" value="1"/>
</dbReference>
<comment type="similarity">
    <text evidence="1 6">Belongs to the glycosyl hydrolase 43 family.</text>
</comment>
<evidence type="ECO:0000256" key="4">
    <source>
        <dbReference type="PIRSR" id="PIRSR606710-1"/>
    </source>
</evidence>
<dbReference type="STRING" id="325777.GW15_0220480"/>
<evidence type="ECO:0000259" key="8">
    <source>
        <dbReference type="Pfam" id="PF17851"/>
    </source>
</evidence>
<evidence type="ECO:0000313" key="9">
    <source>
        <dbReference type="EMBL" id="KGE50511.1"/>
    </source>
</evidence>
<gene>
    <name evidence="9" type="ORF">GW15_0220480</name>
</gene>
<evidence type="ECO:0000256" key="5">
    <source>
        <dbReference type="PIRSR" id="PIRSR606710-2"/>
    </source>
</evidence>
<evidence type="ECO:0000256" key="6">
    <source>
        <dbReference type="RuleBase" id="RU361187"/>
    </source>
</evidence>
<accession>A0A098PUV1</accession>
<proteinExistence type="inferred from homology"/>
<dbReference type="InterPro" id="IPR013320">
    <property type="entry name" value="ConA-like_dom_sf"/>
</dbReference>
<protein>
    <submittedName>
        <fullName evidence="9">Xylan 1,4-beta-xylosidase</fullName>
    </submittedName>
</protein>
<name>A0A098PUV1_9XANT</name>
<dbReference type="InterPro" id="IPR041542">
    <property type="entry name" value="GH43_C2"/>
</dbReference>